<comment type="subcellular location">
    <subcellularLocation>
        <location evidence="11">Cytoplasm</location>
    </subcellularLocation>
</comment>
<evidence type="ECO:0000256" key="4">
    <source>
        <dbReference type="ARBA" id="ARBA00022605"/>
    </source>
</evidence>
<feature type="binding site" evidence="11">
    <location>
        <begin position="33"/>
        <end position="38"/>
    </location>
    <ligand>
        <name>ATP</name>
        <dbReference type="ChEBI" id="CHEBI:30616"/>
    </ligand>
</feature>
<evidence type="ECO:0000256" key="3">
    <source>
        <dbReference type="ARBA" id="ARBA00012154"/>
    </source>
</evidence>
<dbReference type="EMBL" id="JAEMUK010000015">
    <property type="protein sequence ID" value="MBJ7543586.1"/>
    <property type="molecule type" value="Genomic_DNA"/>
</dbReference>
<dbReference type="GO" id="GO:0005524">
    <property type="term" value="F:ATP binding"/>
    <property type="evidence" value="ECO:0007669"/>
    <property type="project" value="UniProtKB-UniRule"/>
</dbReference>
<comment type="catalytic activity">
    <reaction evidence="10 11">
        <text>shikimate + ATP = 3-phosphoshikimate + ADP + H(+)</text>
        <dbReference type="Rhea" id="RHEA:13121"/>
        <dbReference type="ChEBI" id="CHEBI:15378"/>
        <dbReference type="ChEBI" id="CHEBI:30616"/>
        <dbReference type="ChEBI" id="CHEBI:36208"/>
        <dbReference type="ChEBI" id="CHEBI:145989"/>
        <dbReference type="ChEBI" id="CHEBI:456216"/>
        <dbReference type="EC" id="2.7.1.71"/>
    </reaction>
</comment>
<gene>
    <name evidence="11" type="primary">aroK</name>
    <name evidence="12" type="ORF">JDN41_08445</name>
</gene>
<dbReference type="EC" id="2.7.1.71" evidence="3 11"/>
<organism evidence="12 13">
    <name type="scientific">Rhodomicrobium udaipurense</name>
    <dbReference type="NCBI Taxonomy" id="1202716"/>
    <lineage>
        <taxon>Bacteria</taxon>
        <taxon>Pseudomonadati</taxon>
        <taxon>Pseudomonadota</taxon>
        <taxon>Alphaproteobacteria</taxon>
        <taxon>Hyphomicrobiales</taxon>
        <taxon>Hyphomicrobiaceae</taxon>
        <taxon>Rhodomicrobium</taxon>
    </lineage>
</organism>
<feature type="binding site" evidence="11">
    <location>
        <position position="55"/>
    </location>
    <ligand>
        <name>substrate</name>
    </ligand>
</feature>
<comment type="caution">
    <text evidence="11">Lacks conserved residue(s) required for the propagation of feature annotation.</text>
</comment>
<keyword evidence="7 11" id="KW-0418">Kinase</keyword>
<comment type="function">
    <text evidence="11">Catalyzes the specific phosphorylation of the 3-hydroxyl group of shikimic acid using ATP as a cosubstrate.</text>
</comment>
<evidence type="ECO:0000313" key="12">
    <source>
        <dbReference type="EMBL" id="MBJ7543586.1"/>
    </source>
</evidence>
<keyword evidence="4 11" id="KW-0028">Amino-acid biosynthesis</keyword>
<dbReference type="UniPathway" id="UPA00053">
    <property type="reaction ID" value="UER00088"/>
</dbReference>
<feature type="binding site" evidence="11">
    <location>
        <position position="101"/>
    </location>
    <ligand>
        <name>substrate</name>
    </ligand>
</feature>
<dbReference type="PANTHER" id="PTHR21087:SF16">
    <property type="entry name" value="SHIKIMATE KINASE 1, CHLOROPLASTIC"/>
    <property type="match status" value="1"/>
</dbReference>
<dbReference type="GO" id="GO:0009073">
    <property type="term" value="P:aromatic amino acid family biosynthetic process"/>
    <property type="evidence" value="ECO:0007669"/>
    <property type="project" value="UniProtKB-KW"/>
</dbReference>
<dbReference type="Proteomes" id="UP000623250">
    <property type="component" value="Unassembled WGS sequence"/>
</dbReference>
<comment type="pathway">
    <text evidence="1 11">Metabolic intermediate biosynthesis; chorismate biosynthesis; chorismate from D-erythrose 4-phosphate and phosphoenolpyruvate: step 5/7.</text>
</comment>
<dbReference type="Pfam" id="PF01202">
    <property type="entry name" value="SKI"/>
    <property type="match status" value="1"/>
</dbReference>
<dbReference type="GO" id="GO:0008652">
    <property type="term" value="P:amino acid biosynthetic process"/>
    <property type="evidence" value="ECO:0007669"/>
    <property type="project" value="UniProtKB-KW"/>
</dbReference>
<proteinExistence type="inferred from homology"/>
<keyword evidence="13" id="KW-1185">Reference proteome</keyword>
<evidence type="ECO:0000256" key="11">
    <source>
        <dbReference type="HAMAP-Rule" id="MF_00109"/>
    </source>
</evidence>
<dbReference type="InterPro" id="IPR000623">
    <property type="entry name" value="Shikimate_kinase/TSH1"/>
</dbReference>
<keyword evidence="6 11" id="KW-0547">Nucleotide-binding</keyword>
<evidence type="ECO:0000256" key="10">
    <source>
        <dbReference type="ARBA" id="ARBA00048567"/>
    </source>
</evidence>
<dbReference type="AlphaFoldDB" id="A0A8I1GGQ1"/>
<evidence type="ECO:0000313" key="13">
    <source>
        <dbReference type="Proteomes" id="UP000623250"/>
    </source>
</evidence>
<keyword evidence="11" id="KW-0460">Magnesium</keyword>
<evidence type="ECO:0000256" key="2">
    <source>
        <dbReference type="ARBA" id="ARBA00006997"/>
    </source>
</evidence>
<keyword evidence="8 11" id="KW-0067">ATP-binding</keyword>
<name>A0A8I1GGQ1_9HYPH</name>
<evidence type="ECO:0000256" key="5">
    <source>
        <dbReference type="ARBA" id="ARBA00022679"/>
    </source>
</evidence>
<evidence type="ECO:0000256" key="8">
    <source>
        <dbReference type="ARBA" id="ARBA00022840"/>
    </source>
</evidence>
<dbReference type="PROSITE" id="PS01128">
    <property type="entry name" value="SHIKIMATE_KINASE"/>
    <property type="match status" value="1"/>
</dbReference>
<evidence type="ECO:0000256" key="1">
    <source>
        <dbReference type="ARBA" id="ARBA00004842"/>
    </source>
</evidence>
<dbReference type="InterPro" id="IPR023000">
    <property type="entry name" value="Shikimate_kinase_CS"/>
</dbReference>
<dbReference type="NCBIfam" id="NF010552">
    <property type="entry name" value="PRK13946.1"/>
    <property type="match status" value="1"/>
</dbReference>
<dbReference type="GO" id="GO:0005829">
    <property type="term" value="C:cytosol"/>
    <property type="evidence" value="ECO:0007669"/>
    <property type="project" value="TreeGrafter"/>
</dbReference>
<keyword evidence="11" id="KW-0963">Cytoplasm</keyword>
<dbReference type="InterPro" id="IPR031322">
    <property type="entry name" value="Shikimate/glucono_kinase"/>
</dbReference>
<protein>
    <recommendedName>
        <fullName evidence="3 11">Shikimate kinase</fullName>
        <shortName evidence="11">SK</shortName>
        <ecNumber evidence="3 11">2.7.1.71</ecNumber>
    </recommendedName>
</protein>
<dbReference type="PANTHER" id="PTHR21087">
    <property type="entry name" value="SHIKIMATE KINASE"/>
    <property type="match status" value="1"/>
</dbReference>
<comment type="caution">
    <text evidence="12">The sequence shown here is derived from an EMBL/GenBank/DDBJ whole genome shotgun (WGS) entry which is preliminary data.</text>
</comment>
<dbReference type="RefSeq" id="WP_037234587.1">
    <property type="nucleotide sequence ID" value="NZ_JAEMUK010000015.1"/>
</dbReference>
<comment type="similarity">
    <text evidence="2 11">Belongs to the shikimate kinase family.</text>
</comment>
<sequence length="212" mass="22908">MTSENEAGGLKPMAKAVRHALGRQSVILVGMMGSGKSSIGRRLATTLDLPFHDADAEIETAAGMTIEEIFSAHGEGYFRDGEERVIRRLLQSGPQVLSTGGGSVISPATRAEIARGGVSIWLHAPLDLLLQRVSRRDNRPLLKNDDPMAVLERLLAQREPFYAESNLRFESRDAPHEVIVDEILDLILTYLTAKEAGGGGAHPADMQGSEPS</sequence>
<dbReference type="Gene3D" id="3.40.50.300">
    <property type="entry name" value="P-loop containing nucleotide triphosphate hydrolases"/>
    <property type="match status" value="1"/>
</dbReference>
<dbReference type="SUPFAM" id="SSF52540">
    <property type="entry name" value="P-loop containing nucleoside triphosphate hydrolases"/>
    <property type="match status" value="1"/>
</dbReference>
<keyword evidence="9 11" id="KW-0057">Aromatic amino acid biosynthesis</keyword>
<reference evidence="12 13" key="1">
    <citation type="submission" date="2020-12" db="EMBL/GenBank/DDBJ databases">
        <title>Revised draft genomes of Rhodomicrobium vannielii ATCC 17100 and Rhodomicrobium udaipurense JA643.</title>
        <authorList>
            <person name="Conners E.M."/>
            <person name="Davenport E.J."/>
            <person name="Bose A."/>
        </authorList>
    </citation>
    <scope>NUCLEOTIDE SEQUENCE [LARGE SCALE GENOMIC DNA]</scope>
    <source>
        <strain evidence="12 13">JA643</strain>
    </source>
</reference>
<dbReference type="CDD" id="cd00464">
    <property type="entry name" value="SK"/>
    <property type="match status" value="1"/>
</dbReference>
<comment type="subunit">
    <text evidence="11">Monomer.</text>
</comment>
<feature type="binding site" evidence="11">
    <location>
        <position position="139"/>
    </location>
    <ligand>
        <name>ATP</name>
        <dbReference type="ChEBI" id="CHEBI:30616"/>
    </ligand>
</feature>
<dbReference type="PRINTS" id="PR01100">
    <property type="entry name" value="SHIKIMTKNASE"/>
</dbReference>
<keyword evidence="5 11" id="KW-0808">Transferase</keyword>
<keyword evidence="11" id="KW-0479">Metal-binding</keyword>
<accession>A0A8I1GGQ1</accession>
<dbReference type="InterPro" id="IPR027417">
    <property type="entry name" value="P-loop_NTPase"/>
</dbReference>
<dbReference type="GO" id="GO:0000287">
    <property type="term" value="F:magnesium ion binding"/>
    <property type="evidence" value="ECO:0007669"/>
    <property type="project" value="UniProtKB-UniRule"/>
</dbReference>
<dbReference type="GO" id="GO:0004765">
    <property type="term" value="F:shikimate kinase activity"/>
    <property type="evidence" value="ECO:0007669"/>
    <property type="project" value="UniProtKB-UniRule"/>
</dbReference>
<feature type="binding site" evidence="11">
    <location>
        <position position="158"/>
    </location>
    <ligand>
        <name>substrate</name>
    </ligand>
</feature>
<evidence type="ECO:0000256" key="6">
    <source>
        <dbReference type="ARBA" id="ARBA00022741"/>
    </source>
</evidence>
<evidence type="ECO:0000256" key="7">
    <source>
        <dbReference type="ARBA" id="ARBA00022777"/>
    </source>
</evidence>
<feature type="binding site" evidence="11">
    <location>
        <position position="37"/>
    </location>
    <ligand>
        <name>Mg(2+)</name>
        <dbReference type="ChEBI" id="CHEBI:18420"/>
    </ligand>
</feature>
<dbReference type="GO" id="GO:0009423">
    <property type="term" value="P:chorismate biosynthetic process"/>
    <property type="evidence" value="ECO:0007669"/>
    <property type="project" value="UniProtKB-UniRule"/>
</dbReference>
<comment type="cofactor">
    <cofactor evidence="11">
        <name>Mg(2+)</name>
        <dbReference type="ChEBI" id="CHEBI:18420"/>
    </cofactor>
    <text evidence="11">Binds 1 Mg(2+) ion per subunit.</text>
</comment>
<feature type="binding site" evidence="11">
    <location>
        <position position="79"/>
    </location>
    <ligand>
        <name>substrate</name>
    </ligand>
</feature>
<dbReference type="HAMAP" id="MF_00109">
    <property type="entry name" value="Shikimate_kinase"/>
    <property type="match status" value="1"/>
</dbReference>
<evidence type="ECO:0000256" key="9">
    <source>
        <dbReference type="ARBA" id="ARBA00023141"/>
    </source>
</evidence>